<dbReference type="Gene3D" id="1.25.40.500">
    <property type="entry name" value="TFIID subunit TAF5, NTD2 domain"/>
    <property type="match status" value="1"/>
</dbReference>
<dbReference type="InterPro" id="IPR007582">
    <property type="entry name" value="TFIID_NTD2"/>
</dbReference>
<feature type="region of interest" description="Disordered" evidence="6">
    <location>
        <begin position="88"/>
        <end position="116"/>
    </location>
</feature>
<feature type="compositionally biased region" description="Polar residues" evidence="6">
    <location>
        <begin position="496"/>
        <end position="513"/>
    </location>
</feature>
<reference evidence="8 9" key="1">
    <citation type="submission" date="2024-10" db="EMBL/GenBank/DDBJ databases">
        <title>Updated reference genomes for cyclostephanoid diatoms.</title>
        <authorList>
            <person name="Roberts W.R."/>
            <person name="Alverson A.J."/>
        </authorList>
    </citation>
    <scope>NUCLEOTIDE SEQUENCE [LARGE SCALE GENOMIC DNA]</scope>
    <source>
        <strain evidence="8 9">AJA232-27</strain>
    </source>
</reference>
<feature type="repeat" description="WD" evidence="5">
    <location>
        <begin position="1022"/>
        <end position="1047"/>
    </location>
</feature>
<dbReference type="InterPro" id="IPR036322">
    <property type="entry name" value="WD40_repeat_dom_sf"/>
</dbReference>
<evidence type="ECO:0000256" key="5">
    <source>
        <dbReference type="PROSITE-ProRule" id="PRU00221"/>
    </source>
</evidence>
<evidence type="ECO:0000256" key="1">
    <source>
        <dbReference type="ARBA" id="ARBA00004123"/>
    </source>
</evidence>
<dbReference type="Pfam" id="PF00400">
    <property type="entry name" value="WD40"/>
    <property type="match status" value="5"/>
</dbReference>
<feature type="compositionally biased region" description="Low complexity" evidence="6">
    <location>
        <begin position="1"/>
        <end position="13"/>
    </location>
</feature>
<keyword evidence="9" id="KW-1185">Reference proteome</keyword>
<feature type="repeat" description="WD" evidence="5">
    <location>
        <begin position="1191"/>
        <end position="1232"/>
    </location>
</feature>
<feature type="region of interest" description="Disordered" evidence="6">
    <location>
        <begin position="484"/>
        <end position="513"/>
    </location>
</feature>
<dbReference type="SMART" id="SM00320">
    <property type="entry name" value="WD40"/>
    <property type="match status" value="6"/>
</dbReference>
<dbReference type="CDD" id="cd00200">
    <property type="entry name" value="WD40"/>
    <property type="match status" value="1"/>
</dbReference>
<feature type="repeat" description="WD" evidence="5">
    <location>
        <begin position="1250"/>
        <end position="1277"/>
    </location>
</feature>
<proteinExistence type="predicted"/>
<dbReference type="EMBL" id="JALLBG020000148">
    <property type="protein sequence ID" value="KAL3761612.1"/>
    <property type="molecule type" value="Genomic_DNA"/>
</dbReference>
<dbReference type="PANTHER" id="PTHR19879:SF1">
    <property type="entry name" value="CANNONBALL-RELATED"/>
    <property type="match status" value="1"/>
</dbReference>
<feature type="compositionally biased region" description="Basic and acidic residues" evidence="6">
    <location>
        <begin position="165"/>
        <end position="181"/>
    </location>
</feature>
<dbReference type="InterPro" id="IPR001680">
    <property type="entry name" value="WD40_rpt"/>
</dbReference>
<dbReference type="SUPFAM" id="SSF160897">
    <property type="entry name" value="Taf5 N-terminal domain-like"/>
    <property type="match status" value="1"/>
</dbReference>
<evidence type="ECO:0000256" key="6">
    <source>
        <dbReference type="SAM" id="MobiDB-lite"/>
    </source>
</evidence>
<dbReference type="Proteomes" id="UP001530293">
    <property type="component" value="Unassembled WGS sequence"/>
</dbReference>
<protein>
    <recommendedName>
        <fullName evidence="7">TFIID subunit TAF5 NTD2 domain-containing protein</fullName>
    </recommendedName>
</protein>
<gene>
    <name evidence="8" type="ORF">ACHAWU_000099</name>
</gene>
<evidence type="ECO:0000256" key="2">
    <source>
        <dbReference type="ARBA" id="ARBA00022574"/>
    </source>
</evidence>
<dbReference type="InterPro" id="IPR019775">
    <property type="entry name" value="WD40_repeat_CS"/>
</dbReference>
<accession>A0ABD3MDD8</accession>
<dbReference type="GO" id="GO:0005634">
    <property type="term" value="C:nucleus"/>
    <property type="evidence" value="ECO:0007669"/>
    <property type="project" value="UniProtKB-SubCell"/>
</dbReference>
<dbReference type="InterPro" id="IPR015943">
    <property type="entry name" value="WD40/YVTN_repeat-like_dom_sf"/>
</dbReference>
<dbReference type="SUPFAM" id="SSF50978">
    <property type="entry name" value="WD40 repeat-like"/>
    <property type="match status" value="1"/>
</dbReference>
<evidence type="ECO:0000256" key="4">
    <source>
        <dbReference type="ARBA" id="ARBA00023242"/>
    </source>
</evidence>
<sequence>MPPRGSSRATSRRGGAGGGAAKKDDEEGAAAAAGGGVSNSNNNITSIGTGTDNTSDNNNANANANVNFNSNVNVNTNVNTNVNDNVVNTATTPSTSSTTTIVRNNQAKSSSSTTFTDEESLVFAYLHKHGLSHAASELQSILKRKELEQLDDEDNDGGGGSGSEVDGKKRVRKDGETDHDGSNQGARAEAKKSKPTSSLPPIDYDVEEEEDDADEMEENNVYKEGGAAAAVASGGAGAGAAIAGEANNSSGGVGNGEQVTGTATPSNNNTLLASATGGGFGYDLDAAPTVALWGASASCNAPPLSKSYLPPVQIRDAFAREMLSLQRQGGGAAGLVRRPRRREMDGADVDGDGVDDKKEEDGDAKMEDTPGDDTEHKTTTEENVEEGEEEIEATVFRDEARRYIEGYTSLMTWILTLPDDPANPIVASLPVFDDATTENATRMGNDYSNVGCVGSEDKGEKVTNAGGVDQNPTTTAAATSITRDGNDKMDVDNDSETNLQNRTTDVTTKSSSHIPHEGLATLVKHSLVEAGYYGTTTTKIPTSNLTLPLGASLAIPSASSFHYDPLLLPPSVKPELLALSFPLLVHTYCELLAVGLEHTSLAFLDTYRHLYEATYPNELSDLDHCRSTQCILELNNDVIARSVLLSEMRVLSSQFPLVKKKLSEIEREYEQVKSKTARSDEEEKLLQYHDRRVAKYNNTLSWTHDKFIDLSSRNEALTKKLLALPFLRRVRAFKWNITISTASFEALTSFASSRDDLLPMSALLQSRCHLIVERRDPLPFCPPAVLGDIMDENNREEKKDKSVRWAAPIHPVARAIEAGEDLAASGVTGGEPSHRLPRSILTHSEALPYPKIRLDDGDDTNDGKARAAVEFNRALLINGFRRLEALELKQEYEAGMLSSTSSSPAGSGPMRQVHIADALKPSILLATICSSSSATQSEADVGAGPAAETTWIEPNIGVTSASICPPDGRRVALGCDDAAVRIWSLDRSTKNDKSPNQNDPSGASSIGEPFIVLLGHKNGFPVFDVDWTRNGRTLLSAGGDGTVRLWDTQAVGPYGELSNVTVHQKGDSTHTVGGPTSTSLSTVIVPGSKAESLVKVGGAALSVYRGHAPSTPVWGVASAPCGYYFASAGSDYTARIWATDRTSPVRVLSGHVSPSVNCVAWHPNCNYVVTASDDKTCRMFDIQTGRCVRLLSGSTRGLNLVRVSPSGRYAAGAGYDGVVRIWDLGNGRLVNQLRPENGSSSSPSYSEGLIHAMSFSACGAALAVSGSDCTVRIWDIRGAGNHLSNPDYFAASRGPTATSSISNGLSSVASKPQLERMPGSERSRPGTRVPAKVFKTNNVSILDLKYTKRNLLLAVGNY</sequence>
<dbReference type="Gene3D" id="2.130.10.10">
    <property type="entry name" value="YVTN repeat-like/Quinoprotein amine dehydrogenase"/>
    <property type="match status" value="2"/>
</dbReference>
<feature type="compositionally biased region" description="Low complexity" evidence="6">
    <location>
        <begin position="38"/>
        <end position="75"/>
    </location>
</feature>
<feature type="compositionally biased region" description="Acidic residues" evidence="6">
    <location>
        <begin position="204"/>
        <end position="217"/>
    </location>
</feature>
<feature type="compositionally biased region" description="Basic and acidic residues" evidence="6">
    <location>
        <begin position="354"/>
        <end position="380"/>
    </location>
</feature>
<feature type="repeat" description="WD" evidence="5">
    <location>
        <begin position="1156"/>
        <end position="1190"/>
    </location>
</feature>
<evidence type="ECO:0000313" key="8">
    <source>
        <dbReference type="EMBL" id="KAL3761612.1"/>
    </source>
</evidence>
<dbReference type="PROSITE" id="PS00678">
    <property type="entry name" value="WD_REPEATS_1"/>
    <property type="match status" value="1"/>
</dbReference>
<name>A0ABD3MDD8_9STRA</name>
<dbReference type="Pfam" id="PF04494">
    <property type="entry name" value="TFIID_NTD2"/>
    <property type="match status" value="1"/>
</dbReference>
<comment type="caution">
    <text evidence="8">The sequence shown here is derived from an EMBL/GenBank/DDBJ whole genome shotgun (WGS) entry which is preliminary data.</text>
</comment>
<evidence type="ECO:0000313" key="9">
    <source>
        <dbReference type="Proteomes" id="UP001530293"/>
    </source>
</evidence>
<organism evidence="8 9">
    <name type="scientific">Discostella pseudostelligera</name>
    <dbReference type="NCBI Taxonomy" id="259834"/>
    <lineage>
        <taxon>Eukaryota</taxon>
        <taxon>Sar</taxon>
        <taxon>Stramenopiles</taxon>
        <taxon>Ochrophyta</taxon>
        <taxon>Bacillariophyta</taxon>
        <taxon>Coscinodiscophyceae</taxon>
        <taxon>Thalassiosirophycidae</taxon>
        <taxon>Stephanodiscales</taxon>
        <taxon>Stephanodiscaceae</taxon>
        <taxon>Discostella</taxon>
    </lineage>
</organism>
<feature type="compositionally biased region" description="Polar residues" evidence="6">
    <location>
        <begin position="1300"/>
        <end position="1310"/>
    </location>
</feature>
<dbReference type="PROSITE" id="PS50294">
    <property type="entry name" value="WD_REPEATS_REGION"/>
    <property type="match status" value="2"/>
</dbReference>
<feature type="region of interest" description="Disordered" evidence="6">
    <location>
        <begin position="150"/>
        <end position="217"/>
    </location>
</feature>
<keyword evidence="3" id="KW-0677">Repeat</keyword>
<feature type="region of interest" description="Disordered" evidence="6">
    <location>
        <begin position="1300"/>
        <end position="1328"/>
    </location>
</feature>
<dbReference type="PANTHER" id="PTHR19879">
    <property type="entry name" value="TRANSCRIPTION INITIATION FACTOR TFIID"/>
    <property type="match status" value="1"/>
</dbReference>
<keyword evidence="4" id="KW-0539">Nucleus</keyword>
<feature type="compositionally biased region" description="Low complexity" evidence="6">
    <location>
        <begin position="88"/>
        <end position="100"/>
    </location>
</feature>
<dbReference type="InterPro" id="IPR037264">
    <property type="entry name" value="TFIID_NTD2_sf"/>
</dbReference>
<feature type="region of interest" description="Disordered" evidence="6">
    <location>
        <begin position="1"/>
        <end position="75"/>
    </location>
</feature>
<keyword evidence="2 5" id="KW-0853">WD repeat</keyword>
<dbReference type="PROSITE" id="PS50082">
    <property type="entry name" value="WD_REPEATS_2"/>
    <property type="match status" value="4"/>
</dbReference>
<comment type="subcellular location">
    <subcellularLocation>
        <location evidence="1">Nucleus</location>
    </subcellularLocation>
</comment>
<feature type="region of interest" description="Disordered" evidence="6">
    <location>
        <begin position="328"/>
        <end position="389"/>
    </location>
</feature>
<evidence type="ECO:0000259" key="7">
    <source>
        <dbReference type="Pfam" id="PF04494"/>
    </source>
</evidence>
<feature type="domain" description="TFIID subunit TAF5 NTD2" evidence="7">
    <location>
        <begin position="573"/>
        <end position="631"/>
    </location>
</feature>
<evidence type="ECO:0000256" key="3">
    <source>
        <dbReference type="ARBA" id="ARBA00022737"/>
    </source>
</evidence>